<dbReference type="Gene3D" id="3.40.50.300">
    <property type="entry name" value="P-loop containing nucleotide triphosphate hydrolases"/>
    <property type="match status" value="2"/>
</dbReference>
<dbReference type="PANTHER" id="PTHR23077:SF171">
    <property type="entry name" value="NUCLEAR VALOSIN-CONTAINING PROTEIN-LIKE"/>
    <property type="match status" value="1"/>
</dbReference>
<evidence type="ECO:0000313" key="7">
    <source>
        <dbReference type="EMBL" id="KLO17245.1"/>
    </source>
</evidence>
<feature type="region of interest" description="Disordered" evidence="5">
    <location>
        <begin position="1"/>
        <end position="116"/>
    </location>
</feature>
<accession>A0A0H2RYS0</accession>
<dbReference type="GO" id="GO:0003723">
    <property type="term" value="F:RNA binding"/>
    <property type="evidence" value="ECO:0007669"/>
    <property type="project" value="TreeGrafter"/>
</dbReference>
<dbReference type="STRING" id="27342.A0A0H2RYS0"/>
<keyword evidence="3" id="KW-0547">Nucleotide-binding</keyword>
<dbReference type="GO" id="GO:1990275">
    <property type="term" value="F:preribosome binding"/>
    <property type="evidence" value="ECO:0007669"/>
    <property type="project" value="TreeGrafter"/>
</dbReference>
<dbReference type="FunCoup" id="A0A0H2RYS0">
    <property type="interactions" value="760"/>
</dbReference>
<feature type="compositionally biased region" description="Polar residues" evidence="5">
    <location>
        <begin position="1"/>
        <end position="17"/>
    </location>
</feature>
<dbReference type="AlphaFoldDB" id="A0A0H2RYS0"/>
<dbReference type="InterPro" id="IPR003959">
    <property type="entry name" value="ATPase_AAA_core"/>
</dbReference>
<dbReference type="FunFam" id="3.40.50.300:FF:000365">
    <property type="entry name" value="Ribosome biogenesis ATPase RIX7"/>
    <property type="match status" value="1"/>
</dbReference>
<dbReference type="PANTHER" id="PTHR23077">
    <property type="entry name" value="AAA-FAMILY ATPASE"/>
    <property type="match status" value="1"/>
</dbReference>
<evidence type="ECO:0000256" key="4">
    <source>
        <dbReference type="ARBA" id="ARBA00022840"/>
    </source>
</evidence>
<keyword evidence="2" id="KW-0677">Repeat</keyword>
<dbReference type="SUPFAM" id="SSF52540">
    <property type="entry name" value="P-loop containing nucleoside triphosphate hydrolases"/>
    <property type="match status" value="2"/>
</dbReference>
<name>A0A0H2RYS0_9AGAM</name>
<feature type="domain" description="AAA+ ATPase" evidence="6">
    <location>
        <begin position="491"/>
        <end position="627"/>
    </location>
</feature>
<feature type="domain" description="AAA+ ATPase" evidence="6">
    <location>
        <begin position="152"/>
        <end position="292"/>
    </location>
</feature>
<dbReference type="InterPro" id="IPR050168">
    <property type="entry name" value="AAA_ATPase_domain"/>
</dbReference>
<dbReference type="CDD" id="cd19518">
    <property type="entry name" value="RecA-like_NVL_r1-like"/>
    <property type="match status" value="1"/>
</dbReference>
<evidence type="ECO:0000256" key="1">
    <source>
        <dbReference type="ARBA" id="ARBA00006914"/>
    </source>
</evidence>
<dbReference type="GO" id="GO:0042254">
    <property type="term" value="P:ribosome biogenesis"/>
    <property type="evidence" value="ECO:0007669"/>
    <property type="project" value="TreeGrafter"/>
</dbReference>
<organism evidence="7 8">
    <name type="scientific">Schizopora paradoxa</name>
    <dbReference type="NCBI Taxonomy" id="27342"/>
    <lineage>
        <taxon>Eukaryota</taxon>
        <taxon>Fungi</taxon>
        <taxon>Dikarya</taxon>
        <taxon>Basidiomycota</taxon>
        <taxon>Agaricomycotina</taxon>
        <taxon>Agaricomycetes</taxon>
        <taxon>Hymenochaetales</taxon>
        <taxon>Schizoporaceae</taxon>
        <taxon>Schizopora</taxon>
    </lineage>
</organism>
<keyword evidence="8" id="KW-1185">Reference proteome</keyword>
<dbReference type="FunFam" id="3.40.50.300:FF:000018">
    <property type="entry name" value="Cell division control 48"/>
    <property type="match status" value="1"/>
</dbReference>
<evidence type="ECO:0000256" key="3">
    <source>
        <dbReference type="ARBA" id="ARBA00022741"/>
    </source>
</evidence>
<dbReference type="GO" id="GO:0005634">
    <property type="term" value="C:nucleus"/>
    <property type="evidence" value="ECO:0007669"/>
    <property type="project" value="TreeGrafter"/>
</dbReference>
<sequence length="762" mass="82204">MEISGPNSLNRSMQGLWTNHRRSKVNLNSSAPSSVPPSPLNTPRSEEHTLPKASSTENVASTSALATPPTDNMDAEDVAASNKRKLRTPRNATGVETNKRLRSSGSTAKDYSPPSARLSDLGGIEACVEKMLELIALPLCHPEIYLHTGANPPRGVLLHGPPGCGKTLLANAIAGELDVPFISVSAPSIVSGMSGESEKTLRETFEESKKNAPCLLFIDEIDAITPKRESAQREMERRIVAQFLTCMDDLSWEKTGNKPVIVIGATNRPDSLDPALRRAGRFDHEISMGVPDEEARTQILRVLCAKLRLEGNFDFRALAKATPGFVGADLAALTGSAGVIAVKRIFKQLSEGTIVIPEADGLNAETQSTPMVVDGTDQKPTPAAIPTTSSKPALFANLPLSLQSNSIAHFLIAHPTPLNDLQLEPLFISSVDFELALKQVQPSSKREGFATVPDVTWADIGALHSTREELHMAIVQPIQRPELFKKVGISAPCGVLLWGPPGCGKTLLAKAVANESRANFMSIKGPELLNKYVGESERAVRQVFARARASSPCVIFFDELDALVPRRDDSLSESSARLVNTLLTELDGLDERRDVYVIAATNRPDMIDPAMCRPGRLDKLLYVDLPTPEERVEIIATLTRKLPLGDSANELVLQNLVREGCEGYSGADLSALVREAGVIALKRVLGAFNLLGANQEVQADLDVIVTPDDFRLAITKLSPSVSPTQRKRYLALRNKFAGLSIRIKDGGDGESQNPNPPLGVSA</sequence>
<dbReference type="Pfam" id="PF00004">
    <property type="entry name" value="AAA"/>
    <property type="match status" value="2"/>
</dbReference>
<evidence type="ECO:0000259" key="6">
    <source>
        <dbReference type="SMART" id="SM00382"/>
    </source>
</evidence>
<dbReference type="InterPro" id="IPR003593">
    <property type="entry name" value="AAA+_ATPase"/>
</dbReference>
<dbReference type="Gene3D" id="1.10.8.60">
    <property type="match status" value="2"/>
</dbReference>
<dbReference type="InterPro" id="IPR027417">
    <property type="entry name" value="P-loop_NTPase"/>
</dbReference>
<dbReference type="GO" id="GO:0005524">
    <property type="term" value="F:ATP binding"/>
    <property type="evidence" value="ECO:0007669"/>
    <property type="project" value="UniProtKB-KW"/>
</dbReference>
<reference evidence="7 8" key="1">
    <citation type="submission" date="2015-04" db="EMBL/GenBank/DDBJ databases">
        <title>Complete genome sequence of Schizopora paradoxa KUC8140, a cosmopolitan wood degrader in East Asia.</title>
        <authorList>
            <consortium name="DOE Joint Genome Institute"/>
            <person name="Min B."/>
            <person name="Park H."/>
            <person name="Jang Y."/>
            <person name="Kim J.-J."/>
            <person name="Kim K.H."/>
            <person name="Pangilinan J."/>
            <person name="Lipzen A."/>
            <person name="Riley R."/>
            <person name="Grigoriev I.V."/>
            <person name="Spatafora J.W."/>
            <person name="Choi I.-G."/>
        </authorList>
    </citation>
    <scope>NUCLEOTIDE SEQUENCE [LARGE SCALE GENOMIC DNA]</scope>
    <source>
        <strain evidence="7 8">KUC8140</strain>
    </source>
</reference>
<dbReference type="Proteomes" id="UP000053477">
    <property type="component" value="Unassembled WGS sequence"/>
</dbReference>
<dbReference type="CDD" id="cd19530">
    <property type="entry name" value="RecA-like_NVL_r2-like"/>
    <property type="match status" value="1"/>
</dbReference>
<feature type="compositionally biased region" description="Polar residues" evidence="5">
    <location>
        <begin position="52"/>
        <end position="65"/>
    </location>
</feature>
<dbReference type="EMBL" id="KQ085907">
    <property type="protein sequence ID" value="KLO17245.1"/>
    <property type="molecule type" value="Genomic_DNA"/>
</dbReference>
<dbReference type="InterPro" id="IPR041569">
    <property type="entry name" value="AAA_lid_3"/>
</dbReference>
<evidence type="ECO:0000313" key="8">
    <source>
        <dbReference type="Proteomes" id="UP000053477"/>
    </source>
</evidence>
<dbReference type="GO" id="GO:0016887">
    <property type="term" value="F:ATP hydrolysis activity"/>
    <property type="evidence" value="ECO:0007669"/>
    <property type="project" value="InterPro"/>
</dbReference>
<proteinExistence type="inferred from homology"/>
<dbReference type="OrthoDB" id="27435at2759"/>
<dbReference type="Pfam" id="PF17862">
    <property type="entry name" value="AAA_lid_3"/>
    <property type="match status" value="2"/>
</dbReference>
<evidence type="ECO:0000256" key="2">
    <source>
        <dbReference type="ARBA" id="ARBA00022737"/>
    </source>
</evidence>
<gene>
    <name evidence="7" type="ORF">SCHPADRAFT_178850</name>
</gene>
<dbReference type="PROSITE" id="PS00674">
    <property type="entry name" value="AAA"/>
    <property type="match status" value="1"/>
</dbReference>
<comment type="similarity">
    <text evidence="1">Belongs to the AAA ATPase family.</text>
</comment>
<dbReference type="InParanoid" id="A0A0H2RYS0"/>
<dbReference type="SMART" id="SM00382">
    <property type="entry name" value="AAA"/>
    <property type="match status" value="2"/>
</dbReference>
<dbReference type="InterPro" id="IPR003960">
    <property type="entry name" value="ATPase_AAA_CS"/>
</dbReference>
<evidence type="ECO:0000256" key="5">
    <source>
        <dbReference type="SAM" id="MobiDB-lite"/>
    </source>
</evidence>
<keyword evidence="4" id="KW-0067">ATP-binding</keyword>
<protein>
    <submittedName>
        <fullName evidence="7">Ribosome biogenesis ATPase RIX7</fullName>
    </submittedName>
</protein>